<name>A0A383VXQ0_TETOB</name>
<feature type="transmembrane region" description="Helical" evidence="5">
    <location>
        <begin position="29"/>
        <end position="49"/>
    </location>
</feature>
<dbReference type="AlphaFoldDB" id="A0A383VXQ0"/>
<accession>A0A383VXQ0</accession>
<keyword evidence="3 5" id="KW-1133">Transmembrane helix</keyword>
<reference evidence="6 7" key="1">
    <citation type="submission" date="2016-10" db="EMBL/GenBank/DDBJ databases">
        <authorList>
            <person name="Cai Z."/>
        </authorList>
    </citation>
    <scope>NUCLEOTIDE SEQUENCE [LARGE SCALE GENOMIC DNA]</scope>
</reference>
<dbReference type="GO" id="GO:0005886">
    <property type="term" value="C:plasma membrane"/>
    <property type="evidence" value="ECO:0007669"/>
    <property type="project" value="TreeGrafter"/>
</dbReference>
<keyword evidence="4 5" id="KW-0472">Membrane</keyword>
<evidence type="ECO:0000256" key="5">
    <source>
        <dbReference type="SAM" id="Phobius"/>
    </source>
</evidence>
<keyword evidence="1" id="KW-1003">Cell membrane</keyword>
<evidence type="ECO:0000256" key="4">
    <source>
        <dbReference type="ARBA" id="ARBA00023136"/>
    </source>
</evidence>
<dbReference type="Proteomes" id="UP000256970">
    <property type="component" value="Unassembled WGS sequence"/>
</dbReference>
<dbReference type="InterPro" id="IPR003844">
    <property type="entry name" value="UPF0060"/>
</dbReference>
<organism evidence="6 7">
    <name type="scientific">Tetradesmus obliquus</name>
    <name type="common">Green alga</name>
    <name type="synonym">Acutodesmus obliquus</name>
    <dbReference type="NCBI Taxonomy" id="3088"/>
    <lineage>
        <taxon>Eukaryota</taxon>
        <taxon>Viridiplantae</taxon>
        <taxon>Chlorophyta</taxon>
        <taxon>core chlorophytes</taxon>
        <taxon>Chlorophyceae</taxon>
        <taxon>CS clade</taxon>
        <taxon>Sphaeropleales</taxon>
        <taxon>Scenedesmaceae</taxon>
        <taxon>Tetradesmus</taxon>
    </lineage>
</organism>
<gene>
    <name evidence="6" type="ORF">BQ4739_LOCUS10473</name>
</gene>
<proteinExistence type="predicted"/>
<evidence type="ECO:0000256" key="3">
    <source>
        <dbReference type="ARBA" id="ARBA00022989"/>
    </source>
</evidence>
<keyword evidence="2 5" id="KW-0812">Transmembrane</keyword>
<evidence type="ECO:0000313" key="6">
    <source>
        <dbReference type="EMBL" id="SZX70247.1"/>
    </source>
</evidence>
<dbReference type="PANTHER" id="PTHR36116:SF1">
    <property type="entry name" value="UPF0060 MEMBRANE PROTEIN YNFA"/>
    <property type="match status" value="1"/>
</dbReference>
<evidence type="ECO:0000256" key="1">
    <source>
        <dbReference type="ARBA" id="ARBA00022475"/>
    </source>
</evidence>
<dbReference type="PANTHER" id="PTHR36116">
    <property type="entry name" value="UPF0060 MEMBRANE PROTEIN YNFA"/>
    <property type="match status" value="1"/>
</dbReference>
<sequence>MTCALFVFAGLAEIGGGWLVWQTVRNKKPWYYLVGGFAGLMAYGLIPTLQPEGATFSRVYAVYGVSSHVQHPMQHWQRMPDEGPDLPLEPAPVEELVYDEAPERLSDAEDQ</sequence>
<dbReference type="EMBL" id="FNXT01000983">
    <property type="protein sequence ID" value="SZX70247.1"/>
    <property type="molecule type" value="Genomic_DNA"/>
</dbReference>
<keyword evidence="7" id="KW-1185">Reference proteome</keyword>
<evidence type="ECO:0000313" key="7">
    <source>
        <dbReference type="Proteomes" id="UP000256970"/>
    </source>
</evidence>
<protein>
    <submittedName>
        <fullName evidence="6">Uncharacterized protein</fullName>
    </submittedName>
</protein>
<evidence type="ECO:0000256" key="2">
    <source>
        <dbReference type="ARBA" id="ARBA00022692"/>
    </source>
</evidence>
<dbReference type="Pfam" id="PF02694">
    <property type="entry name" value="UPF0060"/>
    <property type="match status" value="1"/>
</dbReference>